<gene>
    <name evidence="2" type="ORF">SETIT_9G464700v2</name>
</gene>
<evidence type="ECO:0000313" key="3">
    <source>
        <dbReference type="EnsemblPlants" id="KQK91627"/>
    </source>
</evidence>
<dbReference type="EnsemblPlants" id="KQK91627">
    <property type="protein sequence ID" value="KQK91627"/>
    <property type="gene ID" value="SETIT_040026mg"/>
</dbReference>
<dbReference type="AlphaFoldDB" id="K4AM89"/>
<dbReference type="Proteomes" id="UP000004995">
    <property type="component" value="Unassembled WGS sequence"/>
</dbReference>
<dbReference type="OMA" id="MDWELPA"/>
<evidence type="ECO:0000313" key="4">
    <source>
        <dbReference type="Proteomes" id="UP000004995"/>
    </source>
</evidence>
<dbReference type="OrthoDB" id="662346at2759"/>
<accession>K4AM89</accession>
<dbReference type="EMBL" id="CM003536">
    <property type="protein sequence ID" value="RCV45565.1"/>
    <property type="molecule type" value="Genomic_DNA"/>
</dbReference>
<name>K4AM89_SETIT</name>
<dbReference type="EMBL" id="AGNK02006051">
    <property type="status" value="NOT_ANNOTATED_CDS"/>
    <property type="molecule type" value="Genomic_DNA"/>
</dbReference>
<organism evidence="3 4">
    <name type="scientific">Setaria italica</name>
    <name type="common">Foxtail millet</name>
    <name type="synonym">Panicum italicum</name>
    <dbReference type="NCBI Taxonomy" id="4555"/>
    <lineage>
        <taxon>Eukaryota</taxon>
        <taxon>Viridiplantae</taxon>
        <taxon>Streptophyta</taxon>
        <taxon>Embryophyta</taxon>
        <taxon>Tracheophyta</taxon>
        <taxon>Spermatophyta</taxon>
        <taxon>Magnoliopsida</taxon>
        <taxon>Liliopsida</taxon>
        <taxon>Poales</taxon>
        <taxon>Poaceae</taxon>
        <taxon>PACMAD clade</taxon>
        <taxon>Panicoideae</taxon>
        <taxon>Panicodae</taxon>
        <taxon>Paniceae</taxon>
        <taxon>Cenchrinae</taxon>
        <taxon>Setaria</taxon>
    </lineage>
</organism>
<feature type="region of interest" description="Disordered" evidence="1">
    <location>
        <begin position="153"/>
        <end position="177"/>
    </location>
</feature>
<keyword evidence="4" id="KW-1185">Reference proteome</keyword>
<proteinExistence type="predicted"/>
<reference evidence="2" key="2">
    <citation type="submission" date="2015-07" db="EMBL/GenBank/DDBJ databases">
        <authorList>
            <person name="Noorani M."/>
        </authorList>
    </citation>
    <scope>NUCLEOTIDE SEQUENCE</scope>
    <source>
        <strain evidence="2">Yugu1</strain>
    </source>
</reference>
<protein>
    <submittedName>
        <fullName evidence="2 3">Uncharacterized protein</fullName>
    </submittedName>
</protein>
<reference evidence="2 4" key="1">
    <citation type="journal article" date="2012" name="Nat. Biotechnol.">
        <title>Reference genome sequence of the model plant Setaria.</title>
        <authorList>
            <person name="Bennetzen J.L."/>
            <person name="Schmutz J."/>
            <person name="Wang H."/>
            <person name="Percifield R."/>
            <person name="Hawkins J."/>
            <person name="Pontaroli A.C."/>
            <person name="Estep M."/>
            <person name="Feng L."/>
            <person name="Vaughn J.N."/>
            <person name="Grimwood J."/>
            <person name="Jenkins J."/>
            <person name="Barry K."/>
            <person name="Lindquist E."/>
            <person name="Hellsten U."/>
            <person name="Deshpande S."/>
            <person name="Wang X."/>
            <person name="Wu X."/>
            <person name="Mitros T."/>
            <person name="Triplett J."/>
            <person name="Yang X."/>
            <person name="Ye C.Y."/>
            <person name="Mauro-Herrera M."/>
            <person name="Wang L."/>
            <person name="Li P."/>
            <person name="Sharma M."/>
            <person name="Sharma R."/>
            <person name="Ronald P.C."/>
            <person name="Panaud O."/>
            <person name="Kellogg E.A."/>
            <person name="Brutnell T.P."/>
            <person name="Doust A.N."/>
            <person name="Tuskan G.A."/>
            <person name="Rokhsar D."/>
            <person name="Devos K.M."/>
        </authorList>
    </citation>
    <scope>NUCLEOTIDE SEQUENCE [LARGE SCALE GENOMIC DNA]</scope>
    <source>
        <strain evidence="4">cv. Yugu1</strain>
        <strain evidence="2">Yugu1</strain>
    </source>
</reference>
<sequence>MAEVPEDPHSQPVGLLEVTLTCPRLSGYAGPAWPQFCYLHVGVGRKLPFSKMLPFEMDEEDVEEAICEGDLKWYVRAQAREAIKQWGLSFRVPVKSGWLGKSLDILVERVDRDLRERSVVVTRGGPHTSTYTAAIGRARVPLLDALVIGDLDEEEEEDEAEDNKKRRRGEAERSSRLEGTLEFGKTVPLMDWELPALRDADGKPRSVVRGLVNVRMCLRRLA</sequence>
<dbReference type="HOGENOM" id="CLU_100374_0_0_1"/>
<reference evidence="3" key="3">
    <citation type="submission" date="2018-08" db="UniProtKB">
        <authorList>
            <consortium name="EnsemblPlants"/>
        </authorList>
    </citation>
    <scope>IDENTIFICATION</scope>
    <source>
        <strain evidence="3">Yugu1</strain>
    </source>
</reference>
<dbReference type="eggNOG" id="ENOG502R3PS">
    <property type="taxonomic scope" value="Eukaryota"/>
</dbReference>
<evidence type="ECO:0000256" key="1">
    <source>
        <dbReference type="SAM" id="MobiDB-lite"/>
    </source>
</evidence>
<evidence type="ECO:0000313" key="2">
    <source>
        <dbReference type="EMBL" id="RCV45565.1"/>
    </source>
</evidence>
<dbReference type="Gramene" id="KQK91627">
    <property type="protein sequence ID" value="KQK91627"/>
    <property type="gene ID" value="SETIT_040026mg"/>
</dbReference>